<organism evidence="11 12">
    <name type="scientific">Cephus cinctus</name>
    <name type="common">Wheat stem sawfly</name>
    <dbReference type="NCBI Taxonomy" id="211228"/>
    <lineage>
        <taxon>Eukaryota</taxon>
        <taxon>Metazoa</taxon>
        <taxon>Ecdysozoa</taxon>
        <taxon>Arthropoda</taxon>
        <taxon>Hexapoda</taxon>
        <taxon>Insecta</taxon>
        <taxon>Pterygota</taxon>
        <taxon>Neoptera</taxon>
        <taxon>Endopterygota</taxon>
        <taxon>Hymenoptera</taxon>
        <taxon>Cephoidea</taxon>
        <taxon>Cephidae</taxon>
        <taxon>Cephus</taxon>
    </lineage>
</organism>
<protein>
    <submittedName>
        <fullName evidence="12">Nuclear export mediator factor NEMF homolog</fullName>
    </submittedName>
</protein>
<dbReference type="InterPro" id="IPR008532">
    <property type="entry name" value="NFACT_RNA-bd"/>
</dbReference>
<evidence type="ECO:0000313" key="11">
    <source>
        <dbReference type="Proteomes" id="UP000694920"/>
    </source>
</evidence>
<feature type="compositionally biased region" description="Basic and acidic residues" evidence="8">
    <location>
        <begin position="808"/>
        <end position="820"/>
    </location>
</feature>
<dbReference type="RefSeq" id="XP_015585729.1">
    <property type="nucleotide sequence ID" value="XM_015730243.2"/>
</dbReference>
<dbReference type="GO" id="GO:1990112">
    <property type="term" value="C:RQC complex"/>
    <property type="evidence" value="ECO:0007669"/>
    <property type="project" value="TreeGrafter"/>
</dbReference>
<dbReference type="GO" id="GO:0000049">
    <property type="term" value="F:tRNA binding"/>
    <property type="evidence" value="ECO:0007669"/>
    <property type="project" value="TreeGrafter"/>
</dbReference>
<dbReference type="GeneID" id="107263252"/>
<dbReference type="InterPro" id="IPR051608">
    <property type="entry name" value="RQC_Subunit_NEMF"/>
</dbReference>
<accession>A0AAJ7BGU6</accession>
<evidence type="ECO:0000256" key="4">
    <source>
        <dbReference type="ARBA" id="ARBA00022490"/>
    </source>
</evidence>
<evidence type="ECO:0000256" key="6">
    <source>
        <dbReference type="ARBA" id="ARBA00023242"/>
    </source>
</evidence>
<dbReference type="Pfam" id="PF11923">
    <property type="entry name" value="NFACT-C"/>
    <property type="match status" value="1"/>
</dbReference>
<gene>
    <name evidence="12" type="primary">LOC107263252</name>
</gene>
<reference evidence="12" key="1">
    <citation type="submission" date="2025-08" db="UniProtKB">
        <authorList>
            <consortium name="RefSeq"/>
        </authorList>
    </citation>
    <scope>IDENTIFICATION</scope>
</reference>
<feature type="region of interest" description="Disordered" evidence="8">
    <location>
        <begin position="641"/>
        <end position="722"/>
    </location>
</feature>
<feature type="compositionally biased region" description="Basic and acidic residues" evidence="8">
    <location>
        <begin position="751"/>
        <end position="793"/>
    </location>
</feature>
<dbReference type="GO" id="GO:0005737">
    <property type="term" value="C:cytoplasm"/>
    <property type="evidence" value="ECO:0007669"/>
    <property type="project" value="UniProtKB-SubCell"/>
</dbReference>
<dbReference type="PANTHER" id="PTHR15239:SF6">
    <property type="entry name" value="RIBOSOME QUALITY CONTROL COMPLEX SUBUNIT NEMF"/>
    <property type="match status" value="1"/>
</dbReference>
<feature type="region of interest" description="Disordered" evidence="8">
    <location>
        <begin position="740"/>
        <end position="881"/>
    </location>
</feature>
<evidence type="ECO:0000256" key="3">
    <source>
        <dbReference type="ARBA" id="ARBA00008318"/>
    </source>
</evidence>
<dbReference type="InterPro" id="IPR021846">
    <property type="entry name" value="NFACT-C"/>
</dbReference>
<comment type="subcellular location">
    <subcellularLocation>
        <location evidence="2">Cytoplasm</location>
    </subcellularLocation>
    <subcellularLocation>
        <location evidence="1">Nucleus</location>
    </subcellularLocation>
</comment>
<evidence type="ECO:0000259" key="9">
    <source>
        <dbReference type="Pfam" id="PF05670"/>
    </source>
</evidence>
<dbReference type="AlphaFoldDB" id="A0AAJ7BGU6"/>
<dbReference type="GO" id="GO:0005634">
    <property type="term" value="C:nucleus"/>
    <property type="evidence" value="ECO:0007669"/>
    <property type="project" value="UniProtKB-SubCell"/>
</dbReference>
<dbReference type="Pfam" id="PF05833">
    <property type="entry name" value="NFACT_N"/>
    <property type="match status" value="1"/>
</dbReference>
<sequence>MKTRFNTYDILCSITELQRLVGMRVNQVYDIDHRTYLVRLQRSEEKCVLLLESGNRFHTTAFEWPKNVAPSGFSMKMRKHLKNKRLESLKQVGVDRIIDLQFGSGEAAYHIILELYDRGNIVLTDYEMTILNVLRPHTEGDKIRFAVREKYPFGRAHTRNMPPVEEIYEIINKAKPGESLKKILNPHLEFGSAVIDHVLLKSGFPLGCKINKDFNVSEDMPKLISALENANQIFNNAKQNLSKGYIIQRREAKPLQNEKEECIFANIEFHPMLFEQHKDQPYKEFETFDLAVDEYFSTMEGQKLDLKALQQERDALKKLENVRKDHDQRLISLEKTQEVDKQKAELITRNQRLVDNAILAMQSALANQMSWPDIQVLLKEAQSRGDPVAGAIKQLKLETNNISLFLSNPYEDSDEEEPELKPMMIDIDLAHSAFANAQRYYNQKRSASKKQQKTIESQGKALKSAEKKTKQTLKEVKAIHSINKLRKVYWFEKFYWFISSENYLVIGGRDQQQNELIVKRYLRSGDLYVHADLTGASSVVIKNPTGDVVPPKTLAEAGTMAVAYSVAWEAKVVAGAWWVNSDQVSKSAPTGEYLTTGSFMIRGKKNYLPPCQLVMGLGFMFRLEDGSVERHKDERKIRILDEDSEIGEAPVDSDKEIELEGESDDNDEDAEDKITLSQIDENEDGEVKEAEVKSNPQIESSDSETNDKPQFPDTQIKFDLSGPRIKVQVDTTQSLKKIESQEEEENVVYLGDDKPIIVKPNDKSKKNTNQEKDSIQKQDARNEKETKQKDPNLPKRGQKARLKKIKEKYKDQDEEDRRLLMEALKSAGTAKEDKRKNKNKDPSGPKQNKKKGSGQIKPNPIQQNIRVDDNAEEEDVGPAPEIDMLNQLTGKPIAEDELLFAVPVVAPYNTLLNYKYKVKLTPGTGKRGKAAKTALAVFLRDKATTSREKDLLKAVKDETIARNIPGKVKISAPQIQKIKK</sequence>
<evidence type="ECO:0000256" key="8">
    <source>
        <dbReference type="SAM" id="MobiDB-lite"/>
    </source>
</evidence>
<dbReference type="GO" id="GO:0043023">
    <property type="term" value="F:ribosomal large subunit binding"/>
    <property type="evidence" value="ECO:0007669"/>
    <property type="project" value="TreeGrafter"/>
</dbReference>
<feature type="coiled-coil region" evidence="7">
    <location>
        <begin position="299"/>
        <end position="336"/>
    </location>
</feature>
<proteinExistence type="inferred from homology"/>
<evidence type="ECO:0000256" key="2">
    <source>
        <dbReference type="ARBA" id="ARBA00004496"/>
    </source>
</evidence>
<evidence type="ECO:0000313" key="12">
    <source>
        <dbReference type="RefSeq" id="XP_015585729.1"/>
    </source>
</evidence>
<feature type="compositionally biased region" description="Basic and acidic residues" evidence="8">
    <location>
        <begin position="830"/>
        <end position="843"/>
    </location>
</feature>
<dbReference type="GO" id="GO:1990116">
    <property type="term" value="P:ribosome-associated ubiquitin-dependent protein catabolic process"/>
    <property type="evidence" value="ECO:0007669"/>
    <property type="project" value="TreeGrafter"/>
</dbReference>
<dbReference type="PANTHER" id="PTHR15239">
    <property type="entry name" value="NUCLEAR EXPORT MEDIATOR FACTOR NEMF"/>
    <property type="match status" value="1"/>
</dbReference>
<feature type="region of interest" description="Disordered" evidence="8">
    <location>
        <begin position="444"/>
        <end position="467"/>
    </location>
</feature>
<name>A0AAJ7BGU6_CEPCN</name>
<evidence type="ECO:0000256" key="5">
    <source>
        <dbReference type="ARBA" id="ARBA00023054"/>
    </source>
</evidence>
<feature type="domain" description="NFACT RNA-binding" evidence="9">
    <location>
        <begin position="493"/>
        <end position="603"/>
    </location>
</feature>
<evidence type="ECO:0000256" key="7">
    <source>
        <dbReference type="SAM" id="Coils"/>
    </source>
</evidence>
<comment type="similarity">
    <text evidence="3">Belongs to the NEMF family.</text>
</comment>
<dbReference type="FunFam" id="2.30.310.10:FF:000001">
    <property type="entry name" value="Nuclear export mediator factor Nemf"/>
    <property type="match status" value="1"/>
</dbReference>
<keyword evidence="6" id="KW-0539">Nucleus</keyword>
<dbReference type="Proteomes" id="UP000694920">
    <property type="component" value="Unplaced"/>
</dbReference>
<feature type="compositionally biased region" description="Acidic residues" evidence="8">
    <location>
        <begin position="659"/>
        <end position="671"/>
    </location>
</feature>
<evidence type="ECO:0000259" key="10">
    <source>
        <dbReference type="Pfam" id="PF11923"/>
    </source>
</evidence>
<feature type="compositionally biased region" description="Basic residues" evidence="8">
    <location>
        <begin position="796"/>
        <end position="807"/>
    </location>
</feature>
<evidence type="ECO:0000256" key="1">
    <source>
        <dbReference type="ARBA" id="ARBA00004123"/>
    </source>
</evidence>
<dbReference type="GO" id="GO:0072344">
    <property type="term" value="P:rescue of stalled ribosome"/>
    <property type="evidence" value="ECO:0007669"/>
    <property type="project" value="TreeGrafter"/>
</dbReference>
<keyword evidence="11" id="KW-1185">Reference proteome</keyword>
<dbReference type="KEGG" id="ccin:107263252"/>
<feature type="domain" description="NFACT protein C-terminal" evidence="10">
    <location>
        <begin position="882"/>
        <end position="971"/>
    </location>
</feature>
<dbReference type="CTD" id="43018"/>
<dbReference type="Gene3D" id="2.30.310.10">
    <property type="entry name" value="ibrinogen binding protein from staphylococcus aureus domain"/>
    <property type="match status" value="1"/>
</dbReference>
<keyword evidence="4" id="KW-0963">Cytoplasm</keyword>
<dbReference type="Pfam" id="PF05670">
    <property type="entry name" value="NFACT-R_1"/>
    <property type="match status" value="1"/>
</dbReference>
<dbReference type="NCBIfam" id="NF041120">
    <property type="entry name" value="RqcH_arch"/>
    <property type="match status" value="1"/>
</dbReference>
<keyword evidence="5 7" id="KW-0175">Coiled coil</keyword>